<protein>
    <submittedName>
        <fullName evidence="1">Alpha/beta hydrolase</fullName>
    </submittedName>
</protein>
<dbReference type="Proteomes" id="UP000830837">
    <property type="component" value="Chromosome"/>
</dbReference>
<name>A0ACD3ZZ99_9BACI</name>
<reference evidence="1" key="1">
    <citation type="submission" date="2022-04" db="EMBL/GenBank/DDBJ databases">
        <title>Complete genome of Bacillus.</title>
        <authorList>
            <person name="Kong X."/>
            <person name="Hou M."/>
        </authorList>
    </citation>
    <scope>NUCLEOTIDE SEQUENCE</scope>
    <source>
        <strain evidence="1">A78.1</strain>
    </source>
</reference>
<sequence length="312" mass="34315">MALDLQTKLILDQLAAMKMPPPLETLTPEQIRMAILTSNSGEQEAVGKIENRTIPGPGEEIPVRVYYPKESQTSYSGLVFFHGGGWVTGNIDSHDDVCRSLTNLSNCVTISVDYRLAPENKFPAGVENAYASAQYVYEHAKEFQVDPSRIAVGGDSAGGNLAAVVSNLAKERGTIEICCQLLMYPSTGAGVTPPFKSMHENAEGYLLTSALINWFLGHYLNNEEEKQSPLVSPMFYEDFKGLPPTLVITAEFDPLRDEGEAYAKKLAEVGVEVECIRYDGTIHGFVSMSKMIDKGKEALVKSGEWLVEYFNK</sequence>
<keyword evidence="1" id="KW-0378">Hydrolase</keyword>
<evidence type="ECO:0000313" key="1">
    <source>
        <dbReference type="EMBL" id="UPV79200.1"/>
    </source>
</evidence>
<gene>
    <name evidence="1" type="ORF">M0696_20855</name>
</gene>
<accession>A0ACD3ZZ99</accession>
<evidence type="ECO:0000313" key="2">
    <source>
        <dbReference type="Proteomes" id="UP000830837"/>
    </source>
</evidence>
<keyword evidence="2" id="KW-1185">Reference proteome</keyword>
<proteinExistence type="predicted"/>
<dbReference type="EMBL" id="CP096590">
    <property type="protein sequence ID" value="UPV79200.1"/>
    <property type="molecule type" value="Genomic_DNA"/>
</dbReference>
<organism evidence="1 2">
    <name type="scientific">Bacillus rugosus</name>
    <dbReference type="NCBI Taxonomy" id="2715209"/>
    <lineage>
        <taxon>Bacteria</taxon>
        <taxon>Bacillati</taxon>
        <taxon>Bacillota</taxon>
        <taxon>Bacilli</taxon>
        <taxon>Bacillales</taxon>
        <taxon>Bacillaceae</taxon>
        <taxon>Bacillus</taxon>
    </lineage>
</organism>